<dbReference type="Proteomes" id="UP000235392">
    <property type="component" value="Unassembled WGS sequence"/>
</dbReference>
<dbReference type="Gene3D" id="3.30.70.270">
    <property type="match status" value="2"/>
</dbReference>
<dbReference type="PANTHER" id="PTHR37984:SF5">
    <property type="entry name" value="PROTEIN NYNRIN-LIKE"/>
    <property type="match status" value="1"/>
</dbReference>
<dbReference type="InterPro" id="IPR043502">
    <property type="entry name" value="DNA/RNA_pol_sf"/>
</dbReference>
<feature type="region of interest" description="Disordered" evidence="7">
    <location>
        <begin position="1116"/>
        <end position="1163"/>
    </location>
</feature>
<evidence type="ECO:0000256" key="1">
    <source>
        <dbReference type="ARBA" id="ARBA00022679"/>
    </source>
</evidence>
<dbReference type="Pfam" id="PF17919">
    <property type="entry name" value="RT_RNaseH_2"/>
    <property type="match status" value="1"/>
</dbReference>
<dbReference type="CDD" id="cd01647">
    <property type="entry name" value="RT_LTR"/>
    <property type="match status" value="1"/>
</dbReference>
<dbReference type="Gene3D" id="3.30.420.10">
    <property type="entry name" value="Ribonuclease H-like superfamily/Ribonuclease H"/>
    <property type="match status" value="1"/>
</dbReference>
<dbReference type="PANTHER" id="PTHR37984">
    <property type="entry name" value="PROTEIN CBG26694"/>
    <property type="match status" value="1"/>
</dbReference>
<evidence type="ECO:0000256" key="3">
    <source>
        <dbReference type="ARBA" id="ARBA00022722"/>
    </source>
</evidence>
<keyword evidence="6" id="KW-0511">Multifunctional enzyme</keyword>
<evidence type="ECO:0000259" key="9">
    <source>
        <dbReference type="PROSITE" id="PS50994"/>
    </source>
</evidence>
<evidence type="ECO:0000256" key="4">
    <source>
        <dbReference type="ARBA" id="ARBA00022759"/>
    </source>
</evidence>
<keyword evidence="5" id="KW-0694">RNA-binding</keyword>
<dbReference type="Gene3D" id="1.10.340.70">
    <property type="match status" value="1"/>
</dbReference>
<dbReference type="InterPro" id="IPR041588">
    <property type="entry name" value="Integrase_H2C2"/>
</dbReference>
<accession>A0A2N5VG95</accession>
<name>A0A2N5VG95_9BASI</name>
<dbReference type="Gene3D" id="2.40.70.10">
    <property type="entry name" value="Acid Proteases"/>
    <property type="match status" value="1"/>
</dbReference>
<evidence type="ECO:0000256" key="5">
    <source>
        <dbReference type="ARBA" id="ARBA00022884"/>
    </source>
</evidence>
<sequence length="1463" mass="163082">MGTAASEPALNPVDTDNATDVVSDCLCTNGCHLINIEHNEPRGVCAEFHHHCEGRLVRILLDTGAGSSYVSSSFVSDRGLLISHSSESFRVTGAFGDRISDDRLATICLNLSGIFFSVVCRLAPLPSYDVILGRNWIASKVVSTDWDSNTWHLQSLDGNVVQFCITSSSACSILTHEIASMTDEDEVFLPRSIRRHKFYEGARELFLCLMELEGVAGPRDKQPVGLPTAFGQDATLEKSLRALVSRFGELFGPIDQALSRPRTIEHLIDTGNAQPVRQLSPALLGTLKERLAGLQEAGFIRPSTSAWSSPIVMVKNPTSGKVRLCVDYRKVNALTKKDRHPLPIIQECFDALRGARFFSKIDLQQGFHQMRIVDGDVPKTAFGTKYGHFEWLVMPFGLVNAPSTFQQMMTQLLQEYIDVFVQVYLDNILIYSKNKSDHVKHVESVLSVLRREELKCSGAKCSFGLREIQYVGHVIGFNSIRPMEEKLGSVKAWPRPQNVFDVRSFLGLCGFYRRYVKNFAMIASLLHDLTAGNVAKRQSVQWLPQQELAFQKLKEALVSAPVLLMPDKTKPYIMETNASDFAVGAVLLQNGTDALLHPVAFESCKLNKAQKNYPAQERELLVIIYAWRKWHLYLDGAVETTVVYTDHASLTSDLALLDEVTDKLHETDWPLIIPYLIDGRDLPAGIPNHLIELATKNRRFFEYNPQDKTLLYLGRKNLRERSPFVAFAYWFDLLTQVHDELGHRGRDCTLQVLRGRGWWPRRYDNVQSYIKTCTSCQLNERPHTSQETGLQKPLPAVEPFERWSSNLIQMPESRKGKFRWILTAIDHCTSWPVAIPLKEATAAELAKAIFEHVVCPFGAPKEFLTDRGANYLSSGFRKFLAAAGSKAVHTSGYHPQTNGKSERFNGILEAALFRLNTSGDPSTWEDYLPAALFSARIHASDSSGFSPFELLYGVRPRLPKDRRRIIAGDPVLPGREELRNRIEALNKTRVTATENTAERALQNKEAFDGKTAFARDLDSLVIGQAVKLRNEKHTKGSPRWYGPFGISKVLDKNAYILVDHDGVEYPRPVNGNSLRPVSLRSLIVNEMWAVPPAIALREKRAHAKVARDLLKRTNCLAKTKQPKKAAGTAAEPTITPPNDPPGRRLRLRLGPPPSGAGTAPTAGADTDLLLTEEPRFNSDYALSSSSELDYKPSNPRVEKLTTSNWVSWKSQFTLYLKANNLYCLFDDKWVSNPANSKKYKLQNNRALSALFPAVSKDLHDNIIANDNSFRDAWAALSSACGQNSVTSICTAFRGVTRMVYQAGKSLSDHIKRFKAAYTALIEQTASQRNDFGTVTSYMATALFLQSLENDTELTAVIQTCCNLKPFNLKLVTNCVQNEAFCQINRAENVSTVMFTSGPPPQSQSKNAKKKSKQSDGLKPKAVAPTLNPPQASTVSSSKPGKFPSNLGNKSSSSFDQVDQRFLS</sequence>
<dbReference type="Gene3D" id="3.10.10.10">
    <property type="entry name" value="HIV Type 1 Reverse Transcriptase, subunit A, domain 1"/>
    <property type="match status" value="1"/>
</dbReference>
<dbReference type="InterPro" id="IPR021109">
    <property type="entry name" value="Peptidase_aspartic_dom_sf"/>
</dbReference>
<dbReference type="GO" id="GO:0003723">
    <property type="term" value="F:RNA binding"/>
    <property type="evidence" value="ECO:0007669"/>
    <property type="project" value="UniProtKB-KW"/>
</dbReference>
<evidence type="ECO:0000313" key="11">
    <source>
        <dbReference type="Proteomes" id="UP000235392"/>
    </source>
</evidence>
<dbReference type="GO" id="GO:0004519">
    <property type="term" value="F:endonuclease activity"/>
    <property type="evidence" value="ECO:0007669"/>
    <property type="project" value="UniProtKB-KW"/>
</dbReference>
<dbReference type="GO" id="GO:0005634">
    <property type="term" value="C:nucleus"/>
    <property type="evidence" value="ECO:0007669"/>
    <property type="project" value="UniProtKB-ARBA"/>
</dbReference>
<dbReference type="EMBL" id="PGCI01000019">
    <property type="protein sequence ID" value="PLW48992.1"/>
    <property type="molecule type" value="Genomic_DNA"/>
</dbReference>
<reference evidence="10 11" key="1">
    <citation type="submission" date="2017-11" db="EMBL/GenBank/DDBJ databases">
        <title>De novo assembly and phasing of dikaryotic genomes from two isolates of Puccinia coronata f. sp. avenae, the causal agent of oat crown rust.</title>
        <authorList>
            <person name="Miller M.E."/>
            <person name="Zhang Y."/>
            <person name="Omidvar V."/>
            <person name="Sperschneider J."/>
            <person name="Schwessinger B."/>
            <person name="Raley C."/>
            <person name="Palmer J.M."/>
            <person name="Garnica D."/>
            <person name="Upadhyaya N."/>
            <person name="Rathjen J."/>
            <person name="Taylor J.M."/>
            <person name="Park R.F."/>
            <person name="Dodds P.N."/>
            <person name="Hirsch C.D."/>
            <person name="Kianian S.F."/>
            <person name="Figueroa M."/>
        </authorList>
    </citation>
    <scope>NUCLEOTIDE SEQUENCE [LARGE SCALE GENOMIC DNA]</scope>
    <source>
        <strain evidence="10">12SD80</strain>
    </source>
</reference>
<evidence type="ECO:0000256" key="6">
    <source>
        <dbReference type="ARBA" id="ARBA00023268"/>
    </source>
</evidence>
<comment type="caution">
    <text evidence="10">The sequence shown here is derived from an EMBL/GenBank/DDBJ whole genome shotgun (WGS) entry which is preliminary data.</text>
</comment>
<dbReference type="GO" id="GO:0016779">
    <property type="term" value="F:nucleotidyltransferase activity"/>
    <property type="evidence" value="ECO:0007669"/>
    <property type="project" value="UniProtKB-KW"/>
</dbReference>
<keyword evidence="4" id="KW-0255">Endonuclease</keyword>
<dbReference type="Pfam" id="PF08284">
    <property type="entry name" value="RVP_2"/>
    <property type="match status" value="1"/>
</dbReference>
<dbReference type="InterPro" id="IPR050951">
    <property type="entry name" value="Retrovirus_Pol_polyprotein"/>
</dbReference>
<dbReference type="PROSITE" id="PS50994">
    <property type="entry name" value="INTEGRASE"/>
    <property type="match status" value="1"/>
</dbReference>
<evidence type="ECO:0000313" key="10">
    <source>
        <dbReference type="EMBL" id="PLW48992.1"/>
    </source>
</evidence>
<dbReference type="CDD" id="cd09274">
    <property type="entry name" value="RNase_HI_RT_Ty3"/>
    <property type="match status" value="1"/>
</dbReference>
<organism evidence="10 11">
    <name type="scientific">Puccinia coronata f. sp. avenae</name>
    <dbReference type="NCBI Taxonomy" id="200324"/>
    <lineage>
        <taxon>Eukaryota</taxon>
        <taxon>Fungi</taxon>
        <taxon>Dikarya</taxon>
        <taxon>Basidiomycota</taxon>
        <taxon>Pucciniomycotina</taxon>
        <taxon>Pucciniomycetes</taxon>
        <taxon>Pucciniales</taxon>
        <taxon>Pucciniaceae</taxon>
        <taxon>Puccinia</taxon>
    </lineage>
</organism>
<feature type="domain" description="Integrase catalytic" evidence="9">
    <location>
        <begin position="795"/>
        <end position="955"/>
    </location>
</feature>
<dbReference type="InterPro" id="IPR036397">
    <property type="entry name" value="RNaseH_sf"/>
</dbReference>
<dbReference type="InterPro" id="IPR001584">
    <property type="entry name" value="Integrase_cat-core"/>
</dbReference>
<dbReference type="InterPro" id="IPR041577">
    <property type="entry name" value="RT_RNaseH_2"/>
</dbReference>
<dbReference type="Pfam" id="PF17921">
    <property type="entry name" value="Integrase_H2C2"/>
    <property type="match status" value="1"/>
</dbReference>
<dbReference type="InterPro" id="IPR000477">
    <property type="entry name" value="RT_dom"/>
</dbReference>
<proteinExistence type="predicted"/>
<keyword evidence="2" id="KW-0548">Nucleotidyltransferase</keyword>
<dbReference type="Pfam" id="PF00665">
    <property type="entry name" value="rve"/>
    <property type="match status" value="1"/>
</dbReference>
<feature type="region of interest" description="Disordered" evidence="7">
    <location>
        <begin position="1392"/>
        <end position="1463"/>
    </location>
</feature>
<keyword evidence="3" id="KW-0540">Nuclease</keyword>
<dbReference type="SUPFAM" id="SSF56672">
    <property type="entry name" value="DNA/RNA polymerases"/>
    <property type="match status" value="1"/>
</dbReference>
<feature type="compositionally biased region" description="Polar residues" evidence="7">
    <location>
        <begin position="1428"/>
        <end position="1438"/>
    </location>
</feature>
<dbReference type="GO" id="GO:0015074">
    <property type="term" value="P:DNA integration"/>
    <property type="evidence" value="ECO:0007669"/>
    <property type="project" value="InterPro"/>
</dbReference>
<dbReference type="Pfam" id="PF00078">
    <property type="entry name" value="RVT_1"/>
    <property type="match status" value="1"/>
</dbReference>
<protein>
    <recommendedName>
        <fullName evidence="12">Reverse transcriptase</fullName>
    </recommendedName>
</protein>
<gene>
    <name evidence="10" type="ORF">PCASD_05069</name>
</gene>
<dbReference type="InterPro" id="IPR043128">
    <property type="entry name" value="Rev_trsase/Diguanyl_cyclase"/>
</dbReference>
<dbReference type="FunFam" id="3.30.70.270:FF:000020">
    <property type="entry name" value="Transposon Tf2-6 polyprotein-like Protein"/>
    <property type="match status" value="1"/>
</dbReference>
<feature type="compositionally biased region" description="Polar residues" evidence="7">
    <location>
        <begin position="1445"/>
        <end position="1463"/>
    </location>
</feature>
<evidence type="ECO:0000256" key="2">
    <source>
        <dbReference type="ARBA" id="ARBA00022695"/>
    </source>
</evidence>
<evidence type="ECO:0000256" key="7">
    <source>
        <dbReference type="SAM" id="MobiDB-lite"/>
    </source>
</evidence>
<dbReference type="SUPFAM" id="SSF50630">
    <property type="entry name" value="Acid proteases"/>
    <property type="match status" value="1"/>
</dbReference>
<dbReference type="SUPFAM" id="SSF53098">
    <property type="entry name" value="Ribonuclease H-like"/>
    <property type="match status" value="1"/>
</dbReference>
<dbReference type="CDD" id="cd00303">
    <property type="entry name" value="retropepsin_like"/>
    <property type="match status" value="1"/>
</dbReference>
<evidence type="ECO:0000259" key="8">
    <source>
        <dbReference type="PROSITE" id="PS50878"/>
    </source>
</evidence>
<evidence type="ECO:0008006" key="12">
    <source>
        <dbReference type="Google" id="ProtNLM"/>
    </source>
</evidence>
<feature type="domain" description="Reverse transcriptase" evidence="8">
    <location>
        <begin position="295"/>
        <end position="475"/>
    </location>
</feature>
<keyword evidence="1" id="KW-0808">Transferase</keyword>
<dbReference type="PROSITE" id="PS50878">
    <property type="entry name" value="RT_POL"/>
    <property type="match status" value="1"/>
</dbReference>
<keyword evidence="4" id="KW-0378">Hydrolase</keyword>
<dbReference type="InterPro" id="IPR012337">
    <property type="entry name" value="RNaseH-like_sf"/>
</dbReference>